<gene>
    <name evidence="2" type="ORF">WUBG_17892</name>
</gene>
<dbReference type="Proteomes" id="UP000004810">
    <property type="component" value="Unassembled WGS sequence"/>
</dbReference>
<proteinExistence type="predicted"/>
<reference evidence="3" key="1">
    <citation type="submission" date="2012-08" db="EMBL/GenBank/DDBJ databases">
        <title>The Genome Sequence of Wuchereria bancrofti.</title>
        <authorList>
            <person name="Nutman T.B."/>
            <person name="Fink D.L."/>
            <person name="Russ C."/>
            <person name="Young S."/>
            <person name="Zeng Q."/>
            <person name="Koehrsen M."/>
            <person name="Alvarado L."/>
            <person name="Berlin A."/>
            <person name="Chapman S.B."/>
            <person name="Chen Z."/>
            <person name="Freedman E."/>
            <person name="Gellesch M."/>
            <person name="Goldberg J."/>
            <person name="Griggs A."/>
            <person name="Gujja S."/>
            <person name="Heilman E.R."/>
            <person name="Heiman D."/>
            <person name="Hepburn T."/>
            <person name="Howarth C."/>
            <person name="Jen D."/>
            <person name="Larson L."/>
            <person name="Lewis B."/>
            <person name="Mehta T."/>
            <person name="Park D."/>
            <person name="Pearson M."/>
            <person name="Roberts A."/>
            <person name="Saif S."/>
            <person name="Shea T."/>
            <person name="Shenoy N."/>
            <person name="Sisk P."/>
            <person name="Stolte C."/>
            <person name="Sykes S."/>
            <person name="Walk T."/>
            <person name="White J."/>
            <person name="Yandava C."/>
            <person name="Haas B."/>
            <person name="Henn M.R."/>
            <person name="Nusbaum C."/>
            <person name="Birren B."/>
        </authorList>
    </citation>
    <scope>NUCLEOTIDE SEQUENCE [LARGE SCALE GENOMIC DNA]</scope>
    <source>
        <strain evidence="3">NA</strain>
    </source>
</reference>
<dbReference type="AlphaFoldDB" id="J9DNW8"/>
<comment type="caution">
    <text evidence="2">The sequence shown here is derived from an EMBL/GenBank/DDBJ whole genome shotgun (WGS) entry which is preliminary data.</text>
</comment>
<evidence type="ECO:0000256" key="1">
    <source>
        <dbReference type="SAM" id="MobiDB-lite"/>
    </source>
</evidence>
<feature type="region of interest" description="Disordered" evidence="1">
    <location>
        <begin position="35"/>
        <end position="67"/>
    </location>
</feature>
<protein>
    <submittedName>
        <fullName evidence="2">Uncharacterized protein</fullName>
    </submittedName>
</protein>
<dbReference type="EMBL" id="ADBV01019240">
    <property type="protein sequence ID" value="EJW71201.1"/>
    <property type="molecule type" value="Genomic_DNA"/>
</dbReference>
<name>J9DNW8_WUCBA</name>
<accession>J9DNW8</accession>
<organism evidence="2 3">
    <name type="scientific">Wuchereria bancrofti</name>
    <dbReference type="NCBI Taxonomy" id="6293"/>
    <lineage>
        <taxon>Eukaryota</taxon>
        <taxon>Metazoa</taxon>
        <taxon>Ecdysozoa</taxon>
        <taxon>Nematoda</taxon>
        <taxon>Chromadorea</taxon>
        <taxon>Rhabditida</taxon>
        <taxon>Spirurina</taxon>
        <taxon>Spiruromorpha</taxon>
        <taxon>Filarioidea</taxon>
        <taxon>Onchocercidae</taxon>
        <taxon>Wuchereria</taxon>
    </lineage>
</organism>
<evidence type="ECO:0000313" key="2">
    <source>
        <dbReference type="EMBL" id="EJW71201.1"/>
    </source>
</evidence>
<feature type="compositionally biased region" description="Basic residues" evidence="1">
    <location>
        <begin position="35"/>
        <end position="56"/>
    </location>
</feature>
<sequence length="100" mass="12301">MQLMYERCFLWQYFRLYIFAHFRFLLLYAQEKLEKKRNKRRRRAKFGMKHQRKPFRNPRPITKADPHLLPAPAASRLTHHNVTTDIISSSMEQRNEKIKK</sequence>
<evidence type="ECO:0000313" key="3">
    <source>
        <dbReference type="Proteomes" id="UP000004810"/>
    </source>
</evidence>